<organism evidence="1">
    <name type="scientific">Cyprideis torosa</name>
    <dbReference type="NCBI Taxonomy" id="163714"/>
    <lineage>
        <taxon>Eukaryota</taxon>
        <taxon>Metazoa</taxon>
        <taxon>Ecdysozoa</taxon>
        <taxon>Arthropoda</taxon>
        <taxon>Crustacea</taxon>
        <taxon>Oligostraca</taxon>
        <taxon>Ostracoda</taxon>
        <taxon>Podocopa</taxon>
        <taxon>Podocopida</taxon>
        <taxon>Cytherocopina</taxon>
        <taxon>Cytheroidea</taxon>
        <taxon>Cytherideidae</taxon>
        <taxon>Cyprideis</taxon>
    </lineage>
</organism>
<dbReference type="EMBL" id="OB660165">
    <property type="protein sequence ID" value="CAD7223190.1"/>
    <property type="molecule type" value="Genomic_DNA"/>
</dbReference>
<proteinExistence type="predicted"/>
<protein>
    <submittedName>
        <fullName evidence="1">Uncharacterized protein</fullName>
    </submittedName>
</protein>
<name>A0A7R8ZGV9_9CRUS</name>
<evidence type="ECO:0000313" key="1">
    <source>
        <dbReference type="EMBL" id="CAD7223190.1"/>
    </source>
</evidence>
<dbReference type="AlphaFoldDB" id="A0A7R8ZGV9"/>
<sequence length="102" mass="11418">MHKICSAKFLKLVEGVVMAVVETRGEIVSLLSQYICMSAQFLFHTRGSRRKRSILLSFKMLFLVGLELTFCLTSSETMPEAVVHCGRGNVITSMCQKMNGIQ</sequence>
<reference evidence="1" key="1">
    <citation type="submission" date="2020-11" db="EMBL/GenBank/DDBJ databases">
        <authorList>
            <person name="Tran Van P."/>
        </authorList>
    </citation>
    <scope>NUCLEOTIDE SEQUENCE</scope>
</reference>
<gene>
    <name evidence="1" type="ORF">CTOB1V02_LOCUS1181</name>
</gene>
<accession>A0A7R8ZGV9</accession>